<evidence type="ECO:0000313" key="1">
    <source>
        <dbReference type="EMBL" id="CCD19954.1"/>
    </source>
</evidence>
<evidence type="ECO:0000313" key="2">
    <source>
        <dbReference type="Proteomes" id="UP000009027"/>
    </source>
</evidence>
<gene>
    <name evidence="1" type="ORF">TvY486_0027050</name>
</gene>
<sequence length="303" mass="32816">MAKMRWYTAAISPPKVLPVRVRPFHSCPVPCSPRRTAAKCVCVHAAVASAVSLRHAHSQPRPLHTRRILHKRKRTCSARPQSAVSLRFPERHRLSHRVPLPAFQGFPLSLLFACVTGRVDPCPARTSSGGHAPSCPWHAPFRLASVTRIFPPDHLPPSRSPSRRSRSAMHFPCLLALCSPSFPATPPRCCLLFCPPGNRSLCPSRSCLFDRLSSVQTITHSGPFSVFPSPSRPFVCVVLRLRTLLASCALTCRVIVAKALSDPPVYSSSACSLSSPVALLLLHKLAAGPTGLVLACAFPCASP</sequence>
<dbReference type="AlphaFoldDB" id="F9WQX2"/>
<dbReference type="Proteomes" id="UP000009027">
    <property type="component" value="Unassembled WGS sequence"/>
</dbReference>
<name>F9WQX2_TRYVY</name>
<proteinExistence type="predicted"/>
<reference evidence="1 2" key="1">
    <citation type="journal article" date="2012" name="Proc. Natl. Acad. Sci. U.S.A.">
        <title>Antigenic diversity is generated by distinct evolutionary mechanisms in African trypanosome species.</title>
        <authorList>
            <person name="Jackson A.P."/>
            <person name="Berry A."/>
            <person name="Aslett M."/>
            <person name="Allison H.C."/>
            <person name="Burton P."/>
            <person name="Vavrova-Anderson J."/>
            <person name="Brown R."/>
            <person name="Browne H."/>
            <person name="Corton N."/>
            <person name="Hauser H."/>
            <person name="Gamble J."/>
            <person name="Gilderthorp R."/>
            <person name="Marcello L."/>
            <person name="McQuillan J."/>
            <person name="Otto T.D."/>
            <person name="Quail M.A."/>
            <person name="Sanders M.J."/>
            <person name="van Tonder A."/>
            <person name="Ginger M.L."/>
            <person name="Field M.C."/>
            <person name="Barry J.D."/>
            <person name="Hertz-Fowler C."/>
            <person name="Berriman M."/>
        </authorList>
    </citation>
    <scope>NUCLEOTIDE SEQUENCE</scope>
    <source>
        <strain evidence="1 2">Y486</strain>
    </source>
</reference>
<organism evidence="1 2">
    <name type="scientific">Trypanosoma vivax (strain Y486)</name>
    <dbReference type="NCBI Taxonomy" id="1055687"/>
    <lineage>
        <taxon>Eukaryota</taxon>
        <taxon>Discoba</taxon>
        <taxon>Euglenozoa</taxon>
        <taxon>Kinetoplastea</taxon>
        <taxon>Metakinetoplastina</taxon>
        <taxon>Trypanosomatida</taxon>
        <taxon>Trypanosomatidae</taxon>
        <taxon>Trypanosoma</taxon>
        <taxon>Duttonella</taxon>
    </lineage>
</organism>
<keyword evidence="2" id="KW-1185">Reference proteome</keyword>
<protein>
    <submittedName>
        <fullName evidence="1">Uncharacterized protein</fullName>
    </submittedName>
</protein>
<dbReference type="EMBL" id="CAEX01004550">
    <property type="protein sequence ID" value="CCD19954.1"/>
    <property type="molecule type" value="Genomic_DNA"/>
</dbReference>
<accession>F9WQX2</accession>
<dbReference type="VEuPathDB" id="TriTrypDB:TvY486_0027050"/>